<dbReference type="EMBL" id="JBHTNF010000001">
    <property type="protein sequence ID" value="MFD1327025.1"/>
    <property type="molecule type" value="Genomic_DNA"/>
</dbReference>
<evidence type="ECO:0008006" key="3">
    <source>
        <dbReference type="Google" id="ProtNLM"/>
    </source>
</evidence>
<organism evidence="1 2">
    <name type="scientific">Mycoplana ramosa</name>
    <name type="common">Mycoplana bullata</name>
    <dbReference type="NCBI Taxonomy" id="40837"/>
    <lineage>
        <taxon>Bacteria</taxon>
        <taxon>Pseudomonadati</taxon>
        <taxon>Pseudomonadota</taxon>
        <taxon>Alphaproteobacteria</taxon>
        <taxon>Hyphomicrobiales</taxon>
        <taxon>Rhizobiaceae</taxon>
        <taxon>Mycoplana</taxon>
    </lineage>
</organism>
<gene>
    <name evidence="1" type="ORF">ACFQ33_03865</name>
</gene>
<protein>
    <recommendedName>
        <fullName evidence="3">DnrO protein</fullName>
    </recommendedName>
</protein>
<reference evidence="2" key="1">
    <citation type="journal article" date="2019" name="Int. J. Syst. Evol. Microbiol.">
        <title>The Global Catalogue of Microorganisms (GCM) 10K type strain sequencing project: providing services to taxonomists for standard genome sequencing and annotation.</title>
        <authorList>
            <consortium name="The Broad Institute Genomics Platform"/>
            <consortium name="The Broad Institute Genome Sequencing Center for Infectious Disease"/>
            <person name="Wu L."/>
            <person name="Ma J."/>
        </authorList>
    </citation>
    <scope>NUCLEOTIDE SEQUENCE [LARGE SCALE GENOMIC DNA]</scope>
    <source>
        <strain evidence="2">CCUG 55609</strain>
    </source>
</reference>
<comment type="caution">
    <text evidence="1">The sequence shown here is derived from an EMBL/GenBank/DDBJ whole genome shotgun (WGS) entry which is preliminary data.</text>
</comment>
<sequence>MNVRRQLTLSAIVLGIGLGLGGGPTWAQTAAHDHGQTQLELTLNAGAKWQGDDNMIKGMNAIRGALAARLPAIDARTLPAEDYKALATEAQGQVDFMVENCKLQPEVDEQFHTVLGQILDGISALQGEADPHEGVLLIVQALDAYGAHFEHPNWQSL</sequence>
<keyword evidence="2" id="KW-1185">Reference proteome</keyword>
<evidence type="ECO:0000313" key="2">
    <source>
        <dbReference type="Proteomes" id="UP001597173"/>
    </source>
</evidence>
<dbReference type="RefSeq" id="WP_374837208.1">
    <property type="nucleotide sequence ID" value="NZ_JBHEEW010000004.1"/>
</dbReference>
<evidence type="ECO:0000313" key="1">
    <source>
        <dbReference type="EMBL" id="MFD1327025.1"/>
    </source>
</evidence>
<name>A0ABW3YRT7_MYCRA</name>
<accession>A0ABW3YRT7</accession>
<dbReference type="Proteomes" id="UP001597173">
    <property type="component" value="Unassembled WGS sequence"/>
</dbReference>
<proteinExistence type="predicted"/>